<dbReference type="EMBL" id="JAUTXU010000014">
    <property type="protein sequence ID" value="KAK3722132.1"/>
    <property type="molecule type" value="Genomic_DNA"/>
</dbReference>
<accession>A0ACC3NS17</accession>
<reference evidence="1" key="1">
    <citation type="submission" date="2023-07" db="EMBL/GenBank/DDBJ databases">
        <title>Black Yeasts Isolated from many extreme environments.</title>
        <authorList>
            <person name="Coleine C."/>
            <person name="Stajich J.E."/>
            <person name="Selbmann L."/>
        </authorList>
    </citation>
    <scope>NUCLEOTIDE SEQUENCE</scope>
    <source>
        <strain evidence="1">CCFEE 5714</strain>
    </source>
</reference>
<name>A0ACC3NS17_9PEZI</name>
<protein>
    <submittedName>
        <fullName evidence="1">Uncharacterized protein</fullName>
    </submittedName>
</protein>
<evidence type="ECO:0000313" key="2">
    <source>
        <dbReference type="Proteomes" id="UP001281147"/>
    </source>
</evidence>
<gene>
    <name evidence="1" type="ORF">LTR37_002565</name>
</gene>
<evidence type="ECO:0000313" key="1">
    <source>
        <dbReference type="EMBL" id="KAK3722132.1"/>
    </source>
</evidence>
<sequence length="245" mass="27771">MSTQYDTIGSRYKAFKERPVVDIEEPSVLKRLGNVESLTCLDLACGLGHWSRLLVDQGATKVVGIDISERMVNAARDLSTDEQRPKIAFGVGDCTKPASIEGGPFDVVFAGWLLNYAPDYKTMVTMWRTIYQNLKPGGRFVGVTPNTHCPMFEPIDDSYGVAVYPIESVGEGWKCHLISYTEPEPVEFDMYHFLHTFYERAAVDAGMTSLKWYPPVPPDDERRENGFWDIYFLRPHMNILTASRQ</sequence>
<proteinExistence type="predicted"/>
<organism evidence="1 2">
    <name type="scientific">Vermiconidia calcicola</name>
    <dbReference type="NCBI Taxonomy" id="1690605"/>
    <lineage>
        <taxon>Eukaryota</taxon>
        <taxon>Fungi</taxon>
        <taxon>Dikarya</taxon>
        <taxon>Ascomycota</taxon>
        <taxon>Pezizomycotina</taxon>
        <taxon>Dothideomycetes</taxon>
        <taxon>Dothideomycetidae</taxon>
        <taxon>Mycosphaerellales</taxon>
        <taxon>Extremaceae</taxon>
        <taxon>Vermiconidia</taxon>
    </lineage>
</organism>
<keyword evidence="2" id="KW-1185">Reference proteome</keyword>
<dbReference type="Proteomes" id="UP001281147">
    <property type="component" value="Unassembled WGS sequence"/>
</dbReference>
<comment type="caution">
    <text evidence="1">The sequence shown here is derived from an EMBL/GenBank/DDBJ whole genome shotgun (WGS) entry which is preliminary data.</text>
</comment>